<evidence type="ECO:0000256" key="3">
    <source>
        <dbReference type="ARBA" id="ARBA00023136"/>
    </source>
</evidence>
<dbReference type="InterPro" id="IPR036640">
    <property type="entry name" value="ABC1_TM_sf"/>
</dbReference>
<feature type="transmembrane region" description="Helical" evidence="4">
    <location>
        <begin position="64"/>
        <end position="82"/>
    </location>
</feature>
<organism evidence="5 6">
    <name type="scientific">Melanomma pulvis-pyrius CBS 109.77</name>
    <dbReference type="NCBI Taxonomy" id="1314802"/>
    <lineage>
        <taxon>Eukaryota</taxon>
        <taxon>Fungi</taxon>
        <taxon>Dikarya</taxon>
        <taxon>Ascomycota</taxon>
        <taxon>Pezizomycotina</taxon>
        <taxon>Dothideomycetes</taxon>
        <taxon>Pleosporomycetidae</taxon>
        <taxon>Pleosporales</taxon>
        <taxon>Melanommataceae</taxon>
        <taxon>Melanomma</taxon>
    </lineage>
</organism>
<feature type="transmembrane region" description="Helical" evidence="4">
    <location>
        <begin position="102"/>
        <end position="122"/>
    </location>
</feature>
<keyword evidence="2 4" id="KW-1133">Transmembrane helix</keyword>
<evidence type="ECO:0000256" key="2">
    <source>
        <dbReference type="ARBA" id="ARBA00022989"/>
    </source>
</evidence>
<dbReference type="GO" id="GO:0016020">
    <property type="term" value="C:membrane"/>
    <property type="evidence" value="ECO:0007669"/>
    <property type="project" value="InterPro"/>
</dbReference>
<dbReference type="GO" id="GO:0005524">
    <property type="term" value="F:ATP binding"/>
    <property type="evidence" value="ECO:0007669"/>
    <property type="project" value="InterPro"/>
</dbReference>
<evidence type="ECO:0000313" key="6">
    <source>
        <dbReference type="Proteomes" id="UP000799757"/>
    </source>
</evidence>
<name>A0A6A6WPD5_9PLEO</name>
<accession>A0A6A6WPD5</accession>
<evidence type="ECO:0000313" key="5">
    <source>
        <dbReference type="EMBL" id="KAF2785755.1"/>
    </source>
</evidence>
<dbReference type="Proteomes" id="UP000799757">
    <property type="component" value="Unassembled WGS sequence"/>
</dbReference>
<keyword evidence="6" id="KW-1185">Reference proteome</keyword>
<gene>
    <name evidence="5" type="ORF">K505DRAFT_368836</name>
</gene>
<reference evidence="5" key="1">
    <citation type="journal article" date="2020" name="Stud. Mycol.">
        <title>101 Dothideomycetes genomes: a test case for predicting lifestyles and emergence of pathogens.</title>
        <authorList>
            <person name="Haridas S."/>
            <person name="Albert R."/>
            <person name="Binder M."/>
            <person name="Bloem J."/>
            <person name="Labutti K."/>
            <person name="Salamov A."/>
            <person name="Andreopoulos B."/>
            <person name="Baker S."/>
            <person name="Barry K."/>
            <person name="Bills G."/>
            <person name="Bluhm B."/>
            <person name="Cannon C."/>
            <person name="Castanera R."/>
            <person name="Culley D."/>
            <person name="Daum C."/>
            <person name="Ezra D."/>
            <person name="Gonzalez J."/>
            <person name="Henrissat B."/>
            <person name="Kuo A."/>
            <person name="Liang C."/>
            <person name="Lipzen A."/>
            <person name="Lutzoni F."/>
            <person name="Magnuson J."/>
            <person name="Mondo S."/>
            <person name="Nolan M."/>
            <person name="Ohm R."/>
            <person name="Pangilinan J."/>
            <person name="Park H.-J."/>
            <person name="Ramirez L."/>
            <person name="Alfaro M."/>
            <person name="Sun H."/>
            <person name="Tritt A."/>
            <person name="Yoshinaga Y."/>
            <person name="Zwiers L.-H."/>
            <person name="Turgeon B."/>
            <person name="Goodwin S."/>
            <person name="Spatafora J."/>
            <person name="Crous P."/>
            <person name="Grigoriev I."/>
        </authorList>
    </citation>
    <scope>NUCLEOTIDE SEQUENCE</scope>
    <source>
        <strain evidence="5">CBS 109.77</strain>
    </source>
</reference>
<protein>
    <submittedName>
        <fullName evidence="5">Uncharacterized protein</fullName>
    </submittedName>
</protein>
<proteinExistence type="predicted"/>
<dbReference type="SUPFAM" id="SSF90123">
    <property type="entry name" value="ABC transporter transmembrane region"/>
    <property type="match status" value="1"/>
</dbReference>
<sequence length="152" mass="17332">MYFTKSLLSLPRRAGKFAKVRDSQERQRQDGIRGWITVSAHNMVGRENKLYANEVDQLTSRMRVYRLCTILFSCIDEAIFQIANDLAWALVIFKVLTYEDTIGSLTAFLGLWGALMGPITYFKLFVTNDRSTLILIDTTPNYLQLLAVIGTI</sequence>
<keyword evidence="3 4" id="KW-0472">Membrane</keyword>
<dbReference type="EMBL" id="MU002695">
    <property type="protein sequence ID" value="KAF2785755.1"/>
    <property type="molecule type" value="Genomic_DNA"/>
</dbReference>
<evidence type="ECO:0000256" key="1">
    <source>
        <dbReference type="ARBA" id="ARBA00022692"/>
    </source>
</evidence>
<keyword evidence="1 4" id="KW-0812">Transmembrane</keyword>
<dbReference type="Gene3D" id="1.20.1560.10">
    <property type="entry name" value="ABC transporter type 1, transmembrane domain"/>
    <property type="match status" value="1"/>
</dbReference>
<evidence type="ECO:0000256" key="4">
    <source>
        <dbReference type="SAM" id="Phobius"/>
    </source>
</evidence>
<dbReference type="AlphaFoldDB" id="A0A6A6WPD5"/>